<evidence type="ECO:0000256" key="7">
    <source>
        <dbReference type="ARBA" id="ARBA00023277"/>
    </source>
</evidence>
<dbReference type="InterPro" id="IPR018484">
    <property type="entry name" value="FGGY_N"/>
</dbReference>
<keyword evidence="7 9" id="KW-0119">Carbohydrate metabolism</keyword>
<dbReference type="Pfam" id="PF02782">
    <property type="entry name" value="FGGY_C"/>
    <property type="match status" value="1"/>
</dbReference>
<proteinExistence type="inferred from homology"/>
<evidence type="ECO:0000256" key="8">
    <source>
        <dbReference type="RuleBase" id="RU003733"/>
    </source>
</evidence>
<evidence type="ECO:0000256" key="9">
    <source>
        <dbReference type="RuleBase" id="RU364073"/>
    </source>
</evidence>
<accession>A0ABN6YT83</accession>
<keyword evidence="3 8" id="KW-0808">Transferase</keyword>
<dbReference type="PANTHER" id="PTHR43095">
    <property type="entry name" value="SUGAR KINASE"/>
    <property type="match status" value="1"/>
</dbReference>
<organism evidence="12 13">
    <name type="scientific">Claveliimonas bilis</name>
    <dbReference type="NCBI Taxonomy" id="3028070"/>
    <lineage>
        <taxon>Bacteria</taxon>
        <taxon>Bacillati</taxon>
        <taxon>Bacillota</taxon>
        <taxon>Clostridia</taxon>
        <taxon>Lachnospirales</taxon>
        <taxon>Lachnospiraceae</taxon>
        <taxon>Claveliimonas</taxon>
    </lineage>
</organism>
<keyword evidence="5 8" id="KW-0418">Kinase</keyword>
<dbReference type="InterPro" id="IPR006000">
    <property type="entry name" value="Xylulokinase"/>
</dbReference>
<reference evidence="13" key="1">
    <citation type="journal article" date="2023" name="Int. J. Syst. Evol. Microbiol.">
        <title>Claveliimonas bilis gen. nov., sp. nov., deoxycholic acid-producing bacteria isolated from human faeces, and reclassification of Sellimonas monacensis Zenner et al. 2021 as Claveliimonas monacensis comb. nov.</title>
        <authorList>
            <person name="Hisatomi A."/>
            <person name="Kastawa N.W.E.P.G."/>
            <person name="Song I."/>
            <person name="Ohkuma M."/>
            <person name="Fukiya S."/>
            <person name="Sakamoto M."/>
        </authorList>
    </citation>
    <scope>NUCLEOTIDE SEQUENCE [LARGE SCALE GENOMIC DNA]</scope>
    <source>
        <strain evidence="13">12BBH14</strain>
    </source>
</reference>
<feature type="domain" description="Carbohydrate kinase FGGY C-terminal" evidence="11">
    <location>
        <begin position="259"/>
        <end position="443"/>
    </location>
</feature>
<comment type="catalytic activity">
    <reaction evidence="9">
        <text>D-xylulose + ATP = D-xylulose 5-phosphate + ADP + H(+)</text>
        <dbReference type="Rhea" id="RHEA:10964"/>
        <dbReference type="ChEBI" id="CHEBI:15378"/>
        <dbReference type="ChEBI" id="CHEBI:17140"/>
        <dbReference type="ChEBI" id="CHEBI:30616"/>
        <dbReference type="ChEBI" id="CHEBI:57737"/>
        <dbReference type="ChEBI" id="CHEBI:456216"/>
        <dbReference type="EC" id="2.7.1.17"/>
    </reaction>
</comment>
<keyword evidence="4 9" id="KW-0547">Nucleotide-binding</keyword>
<evidence type="ECO:0000313" key="13">
    <source>
        <dbReference type="Proteomes" id="UP001305815"/>
    </source>
</evidence>
<dbReference type="InterPro" id="IPR050406">
    <property type="entry name" value="FGGY_Carb_Kinase"/>
</dbReference>
<dbReference type="Pfam" id="PF00370">
    <property type="entry name" value="FGGY_N"/>
    <property type="match status" value="1"/>
</dbReference>
<dbReference type="InterPro" id="IPR018485">
    <property type="entry name" value="FGGY_C"/>
</dbReference>
<dbReference type="EMBL" id="AP027742">
    <property type="protein sequence ID" value="BDZ76358.1"/>
    <property type="molecule type" value="Genomic_DNA"/>
</dbReference>
<evidence type="ECO:0000313" key="12">
    <source>
        <dbReference type="EMBL" id="BDZ76358.1"/>
    </source>
</evidence>
<keyword evidence="13" id="KW-1185">Reference proteome</keyword>
<evidence type="ECO:0000256" key="5">
    <source>
        <dbReference type="ARBA" id="ARBA00022777"/>
    </source>
</evidence>
<evidence type="ECO:0000256" key="4">
    <source>
        <dbReference type="ARBA" id="ARBA00022741"/>
    </source>
</evidence>
<evidence type="ECO:0000256" key="3">
    <source>
        <dbReference type="ARBA" id="ARBA00022679"/>
    </source>
</evidence>
<dbReference type="PROSITE" id="PS00445">
    <property type="entry name" value="FGGY_KINASES_2"/>
    <property type="match status" value="1"/>
</dbReference>
<dbReference type="PANTHER" id="PTHR43095:SF5">
    <property type="entry name" value="XYLULOSE KINASE"/>
    <property type="match status" value="1"/>
</dbReference>
<dbReference type="PIRSF" id="PIRSF000538">
    <property type="entry name" value="GlpK"/>
    <property type="match status" value="1"/>
</dbReference>
<evidence type="ECO:0000256" key="2">
    <source>
        <dbReference type="ARBA" id="ARBA00022629"/>
    </source>
</evidence>
<dbReference type="EC" id="2.7.1.17" evidence="9"/>
<evidence type="ECO:0000256" key="6">
    <source>
        <dbReference type="ARBA" id="ARBA00022840"/>
    </source>
</evidence>
<feature type="domain" description="Carbohydrate kinase FGGY N-terminal" evidence="10">
    <location>
        <begin position="3"/>
        <end position="246"/>
    </location>
</feature>
<evidence type="ECO:0000259" key="11">
    <source>
        <dbReference type="Pfam" id="PF02782"/>
    </source>
</evidence>
<dbReference type="InterPro" id="IPR000577">
    <property type="entry name" value="Carb_kinase_FGGY"/>
</dbReference>
<keyword evidence="2 9" id="KW-0859">Xylose metabolism</keyword>
<sequence>MSYYMGVDIGTSSVKSMLISGDGNVAGTEQVGYNIIKERLSWAEQDMEELWQAARQTIAALVKRFPGEAAQISCISYSGQMHGLVMVDDRGKLIRNAIIWADQRSGDEISEIYKVIGKDNYRNVILNSLSTGFLASSLMWVKEHEPENYEKTRYVMFPKDYIRYRMCGEIGTEMSDASSGAIFDTKKRQWAWDLIEKLGLKKEIFPESHESCDIAGQVSGECEEQTGLKAGTLIAYGGGDTLMMGVGNGIIVPGILASNIGTACQISGAFDHPVYDPKFRTNTFCHVKKDLWLLMGAHLSGGVALKWLMNQMLEMKSYDDMTALAGTVPAGSEGLVFLPYLSGERTPYNDPEAKGIYFGMTLKHTKAHMIRSTMEGIVFGLRSSLEIFKGLGISYQKIIASGGGARSRLFLQMQADILNGPIFTNENNEQACVGAAITAAVAAGEYRSCEEACSRLVKLSETTVEPDRENQKYYEEQFAIYRELYGHNQDLFHKNVRG</sequence>
<gene>
    <name evidence="9" type="primary">xylB</name>
    <name evidence="12" type="ORF">Lac1_05410</name>
</gene>
<name>A0ABN6YT83_9FIRM</name>
<dbReference type="InterPro" id="IPR018483">
    <property type="entry name" value="Carb_kinase_FGGY_CS"/>
</dbReference>
<dbReference type="CDD" id="cd07808">
    <property type="entry name" value="ASKHA_NBD_FGGY_EcXK-like"/>
    <property type="match status" value="1"/>
</dbReference>
<dbReference type="NCBIfam" id="TIGR01312">
    <property type="entry name" value="XylB"/>
    <property type="match status" value="1"/>
</dbReference>
<evidence type="ECO:0000259" key="10">
    <source>
        <dbReference type="Pfam" id="PF00370"/>
    </source>
</evidence>
<dbReference type="Proteomes" id="UP001305815">
    <property type="component" value="Chromosome"/>
</dbReference>
<comment type="similarity">
    <text evidence="1 8">Belongs to the FGGY kinase family.</text>
</comment>
<dbReference type="RefSeq" id="WP_230107179.1">
    <property type="nucleotide sequence ID" value="NZ_AP024845.1"/>
</dbReference>
<keyword evidence="6 9" id="KW-0067">ATP-binding</keyword>
<evidence type="ECO:0000256" key="1">
    <source>
        <dbReference type="ARBA" id="ARBA00009156"/>
    </source>
</evidence>
<protein>
    <recommendedName>
        <fullName evidence="9">Xylulose kinase</fullName>
        <shortName evidence="9">Xylulokinase</shortName>
        <ecNumber evidence="9">2.7.1.17</ecNumber>
    </recommendedName>
</protein>